<dbReference type="Gene3D" id="1.50.10.10">
    <property type="match status" value="1"/>
</dbReference>
<comment type="similarity">
    <text evidence="2">Belongs to the glycosyl hydrolase 8 (cellulase D) family.</text>
</comment>
<evidence type="ECO:0000313" key="9">
    <source>
        <dbReference type="EMBL" id="WFE89897.1"/>
    </source>
</evidence>
<keyword evidence="5" id="KW-0136">Cellulose degradation</keyword>
<feature type="chain" id="PRO_5045387270" description="cellulase" evidence="8">
    <location>
        <begin position="20"/>
        <end position="365"/>
    </location>
</feature>
<gene>
    <name evidence="9" type="ORF">K1718_00660</name>
</gene>
<name>A0ABY8F719_9HYPH</name>
<comment type="catalytic activity">
    <reaction evidence="1">
        <text>Endohydrolysis of (1-&gt;4)-beta-D-glucosidic linkages in cellulose, lichenin and cereal beta-D-glucans.</text>
        <dbReference type="EC" id="3.2.1.4"/>
    </reaction>
</comment>
<dbReference type="PRINTS" id="PR00735">
    <property type="entry name" value="GLHYDRLASE8"/>
</dbReference>
<evidence type="ECO:0000256" key="6">
    <source>
        <dbReference type="ARBA" id="ARBA00023295"/>
    </source>
</evidence>
<accession>A0ABY8F719</accession>
<keyword evidence="7" id="KW-0119">Carbohydrate metabolism</keyword>
<keyword evidence="7" id="KW-0624">Polysaccharide degradation</keyword>
<dbReference type="EC" id="3.2.1.4" evidence="3"/>
<evidence type="ECO:0000256" key="4">
    <source>
        <dbReference type="ARBA" id="ARBA00022801"/>
    </source>
</evidence>
<dbReference type="RefSeq" id="WP_173005822.1">
    <property type="nucleotide sequence ID" value="NZ_CP120863.1"/>
</dbReference>
<reference evidence="9 10" key="1">
    <citation type="submission" date="2023-03" db="EMBL/GenBank/DDBJ databases">
        <title>Roseibium porphyridii sp. nov. and Roseibium rhodosorbium sp. nov. isolated from marine algae, Porphyridium cruentum and Rhodosorus marinus, respectively.</title>
        <authorList>
            <person name="Lee M.W."/>
            <person name="Choi B.J."/>
            <person name="Lee J.K."/>
            <person name="Choi D.G."/>
            <person name="Baek J.H."/>
            <person name="Bayburt H."/>
            <person name="Kim J.M."/>
            <person name="Han D.M."/>
            <person name="Kim K.H."/>
            <person name="Jeon C.O."/>
        </authorList>
    </citation>
    <scope>NUCLEOTIDE SEQUENCE [LARGE SCALE GENOMIC DNA]</scope>
    <source>
        <strain evidence="9 10">KMA01</strain>
    </source>
</reference>
<evidence type="ECO:0000256" key="5">
    <source>
        <dbReference type="ARBA" id="ARBA00023001"/>
    </source>
</evidence>
<keyword evidence="8" id="KW-0732">Signal</keyword>
<dbReference type="SUPFAM" id="SSF48208">
    <property type="entry name" value="Six-hairpin glycosidases"/>
    <property type="match status" value="1"/>
</dbReference>
<evidence type="ECO:0000256" key="8">
    <source>
        <dbReference type="SAM" id="SignalP"/>
    </source>
</evidence>
<feature type="signal peptide" evidence="8">
    <location>
        <begin position="1"/>
        <end position="19"/>
    </location>
</feature>
<keyword evidence="10" id="KW-1185">Reference proteome</keyword>
<dbReference type="GO" id="GO:0016787">
    <property type="term" value="F:hydrolase activity"/>
    <property type="evidence" value="ECO:0007669"/>
    <property type="project" value="UniProtKB-KW"/>
</dbReference>
<organism evidence="9 10">
    <name type="scientific">Roseibium porphyridii</name>
    <dbReference type="NCBI Taxonomy" id="2866279"/>
    <lineage>
        <taxon>Bacteria</taxon>
        <taxon>Pseudomonadati</taxon>
        <taxon>Pseudomonadota</taxon>
        <taxon>Alphaproteobacteria</taxon>
        <taxon>Hyphomicrobiales</taxon>
        <taxon>Stappiaceae</taxon>
        <taxon>Roseibium</taxon>
    </lineage>
</organism>
<evidence type="ECO:0000256" key="3">
    <source>
        <dbReference type="ARBA" id="ARBA00012601"/>
    </source>
</evidence>
<evidence type="ECO:0000313" key="10">
    <source>
        <dbReference type="Proteomes" id="UP001209803"/>
    </source>
</evidence>
<dbReference type="Pfam" id="PF01270">
    <property type="entry name" value="Glyco_hydro_8"/>
    <property type="match status" value="1"/>
</dbReference>
<evidence type="ECO:0000256" key="1">
    <source>
        <dbReference type="ARBA" id="ARBA00000966"/>
    </source>
</evidence>
<keyword evidence="6" id="KW-0326">Glycosidase</keyword>
<evidence type="ECO:0000256" key="7">
    <source>
        <dbReference type="ARBA" id="ARBA00023326"/>
    </source>
</evidence>
<protein>
    <recommendedName>
        <fullName evidence="3">cellulase</fullName>
        <ecNumber evidence="3">3.2.1.4</ecNumber>
    </recommendedName>
</protein>
<dbReference type="Proteomes" id="UP001209803">
    <property type="component" value="Chromosome"/>
</dbReference>
<proteinExistence type="inferred from homology"/>
<sequence length="365" mass="39995">MLKTLISALLALVVVSSGAVSEPVFGDGAREKDALSLWLRSAWRDYKSRFVTDAGAVIDDANKGISHSESQGYGMVLAVAADDLDAFRLIRDYTFETLQVRNDSLFAWKVEHTDQGPSIADMNNATDGDLLVAWALLEAYKQWNDPENLASARKILRDVATLLVHETGLGPVLLPGAKGFVDEDGKTLTVNPSYWVFPALESIAQFDRSANWAEIAVVGEEILDLSQRAPTYLPPDWVDISGFKLVPSDKFPPEFGYNAVRIPLYLAFSNNAFREKKAADFSTLHGFSNPEGPAVTHVVTGAIQSTMSETGFRSIAALSRCIDTSEPFPTSLLQFGSDSYYSSTLQIFTVLALAERNPKCLSPEW</sequence>
<keyword evidence="4 9" id="KW-0378">Hydrolase</keyword>
<evidence type="ECO:0000256" key="2">
    <source>
        <dbReference type="ARBA" id="ARBA00009209"/>
    </source>
</evidence>
<dbReference type="InterPro" id="IPR008928">
    <property type="entry name" value="6-hairpin_glycosidase_sf"/>
</dbReference>
<dbReference type="InterPro" id="IPR012341">
    <property type="entry name" value="6hp_glycosidase-like_sf"/>
</dbReference>
<dbReference type="EMBL" id="CP120863">
    <property type="protein sequence ID" value="WFE89897.1"/>
    <property type="molecule type" value="Genomic_DNA"/>
</dbReference>
<dbReference type="InterPro" id="IPR002037">
    <property type="entry name" value="Glyco_hydro_8"/>
</dbReference>